<dbReference type="Pfam" id="PF00989">
    <property type="entry name" value="PAS"/>
    <property type="match status" value="1"/>
</dbReference>
<dbReference type="SMART" id="SM00388">
    <property type="entry name" value="HisKA"/>
    <property type="match status" value="1"/>
</dbReference>
<dbReference type="EMBL" id="JMCC02000147">
    <property type="protein sequence ID" value="KIG12178.1"/>
    <property type="molecule type" value="Genomic_DNA"/>
</dbReference>
<feature type="modified residue" description="4-aspartylphosphate" evidence="9">
    <location>
        <position position="514"/>
    </location>
</feature>
<gene>
    <name evidence="14" type="ORF">DB30_01861</name>
</gene>
<dbReference type="InterPro" id="IPR003661">
    <property type="entry name" value="HisK_dim/P_dom"/>
</dbReference>
<dbReference type="InterPro" id="IPR005467">
    <property type="entry name" value="His_kinase_dom"/>
</dbReference>
<dbReference type="InterPro" id="IPR036890">
    <property type="entry name" value="HATPase_C_sf"/>
</dbReference>
<dbReference type="Gene3D" id="3.30.565.10">
    <property type="entry name" value="Histidine kinase-like ATPase, C-terminal domain"/>
    <property type="match status" value="1"/>
</dbReference>
<dbReference type="SUPFAM" id="SSF55874">
    <property type="entry name" value="ATPase domain of HSP90 chaperone/DNA topoisomerase II/histidine kinase"/>
    <property type="match status" value="1"/>
</dbReference>
<evidence type="ECO:0000259" key="10">
    <source>
        <dbReference type="PROSITE" id="PS50109"/>
    </source>
</evidence>
<dbReference type="PANTHER" id="PTHR43065">
    <property type="entry name" value="SENSOR HISTIDINE KINASE"/>
    <property type="match status" value="1"/>
</dbReference>
<accession>A0A0C1ZMG9</accession>
<dbReference type="Gene3D" id="1.10.287.130">
    <property type="match status" value="1"/>
</dbReference>
<dbReference type="InterPro" id="IPR003594">
    <property type="entry name" value="HATPase_dom"/>
</dbReference>
<evidence type="ECO:0000256" key="2">
    <source>
        <dbReference type="ARBA" id="ARBA00012438"/>
    </source>
</evidence>
<dbReference type="InterPro" id="IPR001789">
    <property type="entry name" value="Sig_transdc_resp-reg_receiver"/>
</dbReference>
<name>A0A0C1ZMG9_9BACT</name>
<keyword evidence="7" id="KW-0067">ATP-binding</keyword>
<dbReference type="InterPro" id="IPR036097">
    <property type="entry name" value="HisK_dim/P_sf"/>
</dbReference>
<evidence type="ECO:0000256" key="9">
    <source>
        <dbReference type="PROSITE-ProRule" id="PRU00169"/>
    </source>
</evidence>
<feature type="domain" description="Histidine kinase" evidence="10">
    <location>
        <begin position="226"/>
        <end position="445"/>
    </location>
</feature>
<dbReference type="InterPro" id="IPR000700">
    <property type="entry name" value="PAS-assoc_C"/>
</dbReference>
<keyword evidence="8" id="KW-0902">Two-component regulatory system</keyword>
<evidence type="ECO:0000259" key="11">
    <source>
        <dbReference type="PROSITE" id="PS50110"/>
    </source>
</evidence>
<protein>
    <recommendedName>
        <fullName evidence="2">histidine kinase</fullName>
        <ecNumber evidence="2">2.7.13.3</ecNumber>
    </recommendedName>
</protein>
<evidence type="ECO:0000256" key="7">
    <source>
        <dbReference type="ARBA" id="ARBA00022840"/>
    </source>
</evidence>
<evidence type="ECO:0000256" key="8">
    <source>
        <dbReference type="ARBA" id="ARBA00023012"/>
    </source>
</evidence>
<dbReference type="Proteomes" id="UP000031599">
    <property type="component" value="Unassembled WGS sequence"/>
</dbReference>
<feature type="domain" description="PAS" evidence="12">
    <location>
        <begin position="88"/>
        <end position="157"/>
    </location>
</feature>
<dbReference type="EC" id="2.7.13.3" evidence="2"/>
<evidence type="ECO:0000259" key="13">
    <source>
        <dbReference type="PROSITE" id="PS50113"/>
    </source>
</evidence>
<dbReference type="PROSITE" id="PS50113">
    <property type="entry name" value="PAC"/>
    <property type="match status" value="1"/>
</dbReference>
<evidence type="ECO:0000256" key="1">
    <source>
        <dbReference type="ARBA" id="ARBA00000085"/>
    </source>
</evidence>
<evidence type="ECO:0000313" key="14">
    <source>
        <dbReference type="EMBL" id="KIG12178.1"/>
    </source>
</evidence>
<keyword evidence="6 14" id="KW-0418">Kinase</keyword>
<dbReference type="NCBIfam" id="TIGR00229">
    <property type="entry name" value="sensory_box"/>
    <property type="match status" value="1"/>
</dbReference>
<dbReference type="PROSITE" id="PS50110">
    <property type="entry name" value="RESPONSE_REGULATORY"/>
    <property type="match status" value="1"/>
</dbReference>
<dbReference type="PRINTS" id="PR00344">
    <property type="entry name" value="BCTRLSENSOR"/>
</dbReference>
<evidence type="ECO:0000259" key="12">
    <source>
        <dbReference type="PROSITE" id="PS50112"/>
    </source>
</evidence>
<feature type="domain" description="Response regulatory" evidence="11">
    <location>
        <begin position="464"/>
        <end position="581"/>
    </location>
</feature>
<proteinExistence type="predicted"/>
<dbReference type="Gene3D" id="3.30.450.20">
    <property type="entry name" value="PAS domain"/>
    <property type="match status" value="1"/>
</dbReference>
<dbReference type="SUPFAM" id="SSF52172">
    <property type="entry name" value="CheY-like"/>
    <property type="match status" value="1"/>
</dbReference>
<dbReference type="Pfam" id="PF00512">
    <property type="entry name" value="HisKA"/>
    <property type="match status" value="1"/>
</dbReference>
<dbReference type="SUPFAM" id="SSF47384">
    <property type="entry name" value="Homodimeric domain of signal transducing histidine kinase"/>
    <property type="match status" value="1"/>
</dbReference>
<comment type="catalytic activity">
    <reaction evidence="1">
        <text>ATP + protein L-histidine = ADP + protein N-phospho-L-histidine.</text>
        <dbReference type="EC" id="2.7.13.3"/>
    </reaction>
</comment>
<dbReference type="SMART" id="SM00091">
    <property type="entry name" value="PAS"/>
    <property type="match status" value="1"/>
</dbReference>
<dbReference type="SMART" id="SM00387">
    <property type="entry name" value="HATPase_c"/>
    <property type="match status" value="1"/>
</dbReference>
<dbReference type="CDD" id="cd00082">
    <property type="entry name" value="HisKA"/>
    <property type="match status" value="1"/>
</dbReference>
<organism evidence="14 15">
    <name type="scientific">Enhygromyxa salina</name>
    <dbReference type="NCBI Taxonomy" id="215803"/>
    <lineage>
        <taxon>Bacteria</taxon>
        <taxon>Pseudomonadati</taxon>
        <taxon>Myxococcota</taxon>
        <taxon>Polyangia</taxon>
        <taxon>Nannocystales</taxon>
        <taxon>Nannocystaceae</taxon>
        <taxon>Enhygromyxa</taxon>
    </lineage>
</organism>
<keyword evidence="3 9" id="KW-0597">Phosphoprotein</keyword>
<dbReference type="SUPFAM" id="SSF55785">
    <property type="entry name" value="PYP-like sensor domain (PAS domain)"/>
    <property type="match status" value="1"/>
</dbReference>
<evidence type="ECO:0000256" key="6">
    <source>
        <dbReference type="ARBA" id="ARBA00022777"/>
    </source>
</evidence>
<dbReference type="GO" id="GO:0000155">
    <property type="term" value="F:phosphorelay sensor kinase activity"/>
    <property type="evidence" value="ECO:0007669"/>
    <property type="project" value="InterPro"/>
</dbReference>
<dbReference type="PROSITE" id="PS50109">
    <property type="entry name" value="HIS_KIN"/>
    <property type="match status" value="1"/>
</dbReference>
<sequence length="589" mass="64514">MLEFDPDFARIVELAWPSGSVGRSLAKLLPWAPSLPSPGGPPTSVQHDLGHVRVELLIRPANTGPVAYYVSAQQQRTETVLARQLRVARQTLDSVIEASPLAILTVDERQRVVMWNRAAERTFGWTRDEILGRPYPLVPEDERSDFEELFDKVVLRGSGFTGVESTRLRKDGSRVEMRMHTAPLRDAEERVTGAMAMLEDLTKTRQLEERVRHSQKMEAVGRLAGGIAHDFNNLLTVVFGAGDLLALDRSLSPSAREQVSEILSVAQSARELVAQLMTFSRRQVVRPLVIDLNERLREAGKLLRRLIGNNVTLEFDIPDIPAWVRLDPSQLDQVLVNLAVNAADAMPEGGTLRYASSVRELTVAAEPLAAGRYACLEVRDSGTGIPADILPQIFEPFFTTKGAGSGTGLGLANVYGVARQSGGNVEVESEQGEGACFRVHLPLVRRPLRRTHSGPHAVPRGDERILLVEDNAGVRVTMAKTLQALGYTVTVACDGVEALELLAGELVVDLVLTDLSMPRMGGAEMAKQLAARLAGRVPPVMYMSGNLDVEELREQVEQGRAKFLQKPVSLRDLSQAIREVLAPAELLGR</sequence>
<dbReference type="InterPro" id="IPR035965">
    <property type="entry name" value="PAS-like_dom_sf"/>
</dbReference>
<comment type="caution">
    <text evidence="14">The sequence shown here is derived from an EMBL/GenBank/DDBJ whole genome shotgun (WGS) entry which is preliminary data.</text>
</comment>
<dbReference type="InterPro" id="IPR011006">
    <property type="entry name" value="CheY-like_superfamily"/>
</dbReference>
<evidence type="ECO:0000256" key="5">
    <source>
        <dbReference type="ARBA" id="ARBA00022741"/>
    </source>
</evidence>
<evidence type="ECO:0000313" key="15">
    <source>
        <dbReference type="Proteomes" id="UP000031599"/>
    </source>
</evidence>
<dbReference type="CDD" id="cd00130">
    <property type="entry name" value="PAS"/>
    <property type="match status" value="1"/>
</dbReference>
<dbReference type="CDD" id="cd17546">
    <property type="entry name" value="REC_hyHK_CKI1_RcsC-like"/>
    <property type="match status" value="1"/>
</dbReference>
<dbReference type="PANTHER" id="PTHR43065:SF42">
    <property type="entry name" value="TWO-COMPONENT SENSOR PPRA"/>
    <property type="match status" value="1"/>
</dbReference>
<keyword evidence="5" id="KW-0547">Nucleotide-binding</keyword>
<reference evidence="14 15" key="1">
    <citation type="submission" date="2014-12" db="EMBL/GenBank/DDBJ databases">
        <title>Genome assembly of Enhygromyxa salina DSM 15201.</title>
        <authorList>
            <person name="Sharma G."/>
            <person name="Subramanian S."/>
        </authorList>
    </citation>
    <scope>NUCLEOTIDE SEQUENCE [LARGE SCALE GENOMIC DNA]</scope>
    <source>
        <strain evidence="14 15">DSM 15201</strain>
    </source>
</reference>
<dbReference type="PROSITE" id="PS50112">
    <property type="entry name" value="PAS"/>
    <property type="match status" value="1"/>
</dbReference>
<dbReference type="GO" id="GO:0005524">
    <property type="term" value="F:ATP binding"/>
    <property type="evidence" value="ECO:0007669"/>
    <property type="project" value="UniProtKB-KW"/>
</dbReference>
<keyword evidence="4" id="KW-0808">Transferase</keyword>
<dbReference type="AlphaFoldDB" id="A0A0C1ZMG9"/>
<feature type="domain" description="PAC" evidence="13">
    <location>
        <begin position="161"/>
        <end position="213"/>
    </location>
</feature>
<dbReference type="InterPro" id="IPR013767">
    <property type="entry name" value="PAS_fold"/>
</dbReference>
<dbReference type="Pfam" id="PF02518">
    <property type="entry name" value="HATPase_c"/>
    <property type="match status" value="1"/>
</dbReference>
<dbReference type="InterPro" id="IPR004358">
    <property type="entry name" value="Sig_transdc_His_kin-like_C"/>
</dbReference>
<dbReference type="SMART" id="SM00448">
    <property type="entry name" value="REC"/>
    <property type="match status" value="1"/>
</dbReference>
<dbReference type="Pfam" id="PF00072">
    <property type="entry name" value="Response_reg"/>
    <property type="match status" value="1"/>
</dbReference>
<dbReference type="GO" id="GO:0006355">
    <property type="term" value="P:regulation of DNA-templated transcription"/>
    <property type="evidence" value="ECO:0007669"/>
    <property type="project" value="InterPro"/>
</dbReference>
<evidence type="ECO:0000256" key="4">
    <source>
        <dbReference type="ARBA" id="ARBA00022679"/>
    </source>
</evidence>
<dbReference type="Gene3D" id="3.40.50.2300">
    <property type="match status" value="1"/>
</dbReference>
<dbReference type="InterPro" id="IPR000014">
    <property type="entry name" value="PAS"/>
</dbReference>
<evidence type="ECO:0000256" key="3">
    <source>
        <dbReference type="ARBA" id="ARBA00022553"/>
    </source>
</evidence>